<feature type="compositionally biased region" description="Basic and acidic residues" evidence="9">
    <location>
        <begin position="63"/>
        <end position="81"/>
    </location>
</feature>
<evidence type="ECO:0000256" key="8">
    <source>
        <dbReference type="PROSITE-ProRule" id="PRU00175"/>
    </source>
</evidence>
<dbReference type="PANTHER" id="PTHR45931:SF3">
    <property type="entry name" value="RING ZINC FINGER-CONTAINING PROTEIN"/>
    <property type="match status" value="1"/>
</dbReference>
<proteinExistence type="predicted"/>
<feature type="domain" description="RING-type" evidence="10">
    <location>
        <begin position="288"/>
        <end position="329"/>
    </location>
</feature>
<dbReference type="Pfam" id="PF13639">
    <property type="entry name" value="zf-RING_2"/>
    <property type="match status" value="1"/>
</dbReference>
<evidence type="ECO:0000256" key="3">
    <source>
        <dbReference type="ARBA" id="ARBA00022679"/>
    </source>
</evidence>
<protein>
    <recommendedName>
        <fullName evidence="2">RING-type E3 ubiquitin transferase</fullName>
        <ecNumber evidence="2">2.3.2.27</ecNumber>
    </recommendedName>
</protein>
<keyword evidence="3" id="KW-0808">Transferase</keyword>
<dbReference type="Gene3D" id="3.30.40.10">
    <property type="entry name" value="Zinc/RING finger domain, C3HC4 (zinc finger)"/>
    <property type="match status" value="1"/>
</dbReference>
<dbReference type="GO" id="GO:0008270">
    <property type="term" value="F:zinc ion binding"/>
    <property type="evidence" value="ECO:0007669"/>
    <property type="project" value="UniProtKB-KW"/>
</dbReference>
<feature type="region of interest" description="Disordered" evidence="9">
    <location>
        <begin position="1"/>
        <end position="142"/>
    </location>
</feature>
<dbReference type="CDD" id="cd16454">
    <property type="entry name" value="RING-H2_PA-TM-RING"/>
    <property type="match status" value="1"/>
</dbReference>
<evidence type="ECO:0000256" key="5">
    <source>
        <dbReference type="ARBA" id="ARBA00022771"/>
    </source>
</evidence>
<dbReference type="SUPFAM" id="SSF57850">
    <property type="entry name" value="RING/U-box"/>
    <property type="match status" value="1"/>
</dbReference>
<dbReference type="FunFam" id="3.30.40.10:FF:000127">
    <property type="entry name" value="E3 ubiquitin-protein ligase RNF181"/>
    <property type="match status" value="1"/>
</dbReference>
<reference evidence="11" key="1">
    <citation type="submission" date="2021-01" db="EMBL/GenBank/DDBJ databases">
        <authorList>
            <person name="Corre E."/>
            <person name="Pelletier E."/>
            <person name="Niang G."/>
            <person name="Scheremetjew M."/>
            <person name="Finn R."/>
            <person name="Kale V."/>
            <person name="Holt S."/>
            <person name="Cochrane G."/>
            <person name="Meng A."/>
            <person name="Brown T."/>
            <person name="Cohen L."/>
        </authorList>
    </citation>
    <scope>NUCLEOTIDE SEQUENCE</scope>
    <source>
        <strain evidence="11">Pop2</strain>
    </source>
</reference>
<keyword evidence="6" id="KW-0833">Ubl conjugation pathway</keyword>
<comment type="catalytic activity">
    <reaction evidence="1">
        <text>S-ubiquitinyl-[E2 ubiquitin-conjugating enzyme]-L-cysteine + [acceptor protein]-L-lysine = [E2 ubiquitin-conjugating enzyme]-L-cysteine + N(6)-ubiquitinyl-[acceptor protein]-L-lysine.</text>
        <dbReference type="EC" id="2.3.2.27"/>
    </reaction>
</comment>
<dbReference type="InterPro" id="IPR013083">
    <property type="entry name" value="Znf_RING/FYVE/PHD"/>
</dbReference>
<evidence type="ECO:0000256" key="9">
    <source>
        <dbReference type="SAM" id="MobiDB-lite"/>
    </source>
</evidence>
<dbReference type="EMBL" id="HBGN01038630">
    <property type="protein sequence ID" value="CAD9356842.1"/>
    <property type="molecule type" value="Transcribed_RNA"/>
</dbReference>
<dbReference type="GO" id="GO:0006511">
    <property type="term" value="P:ubiquitin-dependent protein catabolic process"/>
    <property type="evidence" value="ECO:0007669"/>
    <property type="project" value="TreeGrafter"/>
</dbReference>
<dbReference type="InterPro" id="IPR001841">
    <property type="entry name" value="Znf_RING"/>
</dbReference>
<feature type="compositionally biased region" description="Basic and acidic residues" evidence="9">
    <location>
        <begin position="9"/>
        <end position="37"/>
    </location>
</feature>
<evidence type="ECO:0000256" key="7">
    <source>
        <dbReference type="ARBA" id="ARBA00022833"/>
    </source>
</evidence>
<gene>
    <name evidence="11" type="ORF">DBRI1063_LOCUS24708</name>
</gene>
<organism evidence="11">
    <name type="scientific">Ditylum brightwellii</name>
    <dbReference type="NCBI Taxonomy" id="49249"/>
    <lineage>
        <taxon>Eukaryota</taxon>
        <taxon>Sar</taxon>
        <taxon>Stramenopiles</taxon>
        <taxon>Ochrophyta</taxon>
        <taxon>Bacillariophyta</taxon>
        <taxon>Mediophyceae</taxon>
        <taxon>Lithodesmiophycidae</taxon>
        <taxon>Lithodesmiales</taxon>
        <taxon>Lithodesmiaceae</taxon>
        <taxon>Ditylum</taxon>
    </lineage>
</organism>
<dbReference type="SMART" id="SM00184">
    <property type="entry name" value="RING"/>
    <property type="match status" value="1"/>
</dbReference>
<evidence type="ECO:0000256" key="2">
    <source>
        <dbReference type="ARBA" id="ARBA00012483"/>
    </source>
</evidence>
<evidence type="ECO:0000259" key="10">
    <source>
        <dbReference type="PROSITE" id="PS50089"/>
    </source>
</evidence>
<dbReference type="EC" id="2.3.2.27" evidence="2"/>
<evidence type="ECO:0000313" key="11">
    <source>
        <dbReference type="EMBL" id="CAD9356842.1"/>
    </source>
</evidence>
<dbReference type="GO" id="GO:0016567">
    <property type="term" value="P:protein ubiquitination"/>
    <property type="evidence" value="ECO:0007669"/>
    <property type="project" value="UniProtKB-ARBA"/>
</dbReference>
<keyword evidence="5 8" id="KW-0863">Zinc-finger</keyword>
<dbReference type="GO" id="GO:0061630">
    <property type="term" value="F:ubiquitin protein ligase activity"/>
    <property type="evidence" value="ECO:0007669"/>
    <property type="project" value="UniProtKB-EC"/>
</dbReference>
<evidence type="ECO:0000256" key="4">
    <source>
        <dbReference type="ARBA" id="ARBA00022723"/>
    </source>
</evidence>
<accession>A0A6V2QNW5</accession>
<evidence type="ECO:0000256" key="1">
    <source>
        <dbReference type="ARBA" id="ARBA00000900"/>
    </source>
</evidence>
<keyword evidence="7" id="KW-0862">Zinc</keyword>
<dbReference type="AlphaFoldDB" id="A0A6V2QNW5"/>
<dbReference type="PANTHER" id="PTHR45931">
    <property type="entry name" value="SI:CH211-59O9.10"/>
    <property type="match status" value="1"/>
</dbReference>
<keyword evidence="4" id="KW-0479">Metal-binding</keyword>
<feature type="compositionally biased region" description="Polar residues" evidence="9">
    <location>
        <begin position="39"/>
        <end position="52"/>
    </location>
</feature>
<dbReference type="PROSITE" id="PS50089">
    <property type="entry name" value="ZF_RING_2"/>
    <property type="match status" value="1"/>
</dbReference>
<name>A0A6V2QNW5_9STRA</name>
<dbReference type="InterPro" id="IPR051834">
    <property type="entry name" value="RING_finger_E3_ligase"/>
</dbReference>
<evidence type="ECO:0000256" key="6">
    <source>
        <dbReference type="ARBA" id="ARBA00022786"/>
    </source>
</evidence>
<sequence length="507" mass="55105">MGANCSRSAAHDVINHTSDRSPRLRPSRTDDPEREGAAQDSTTSIERSSQSDPPLRFSGTRVITRDRLFPLDGSDRDDRHHNNSSIPSDPVLSLFAPDRLLSPNGGRSSGMDGIGGIGARSDNSIFGGLPRGDRDRGTQDTFSFQSSRWTAPSFLHEPSSSFGDGSMSILPSSSSLGGGQHSLANRAGGVGVFSRRRISEEQRRNRELEEIERLQQDLAVMEAFFQTLLGRWAAMAEGGGNTPGGGMGIGGGMGSSNSPPPASESAVQQLPTVVTTAEDLVEESNRECCICFVDIHLGNEVSRLPCGHLYHKNCISEWLLKHCTCPVCRYELPTDDADYERGRVERMRDRKPRYRRYELNRMSVQELQSLYGDDDDGILLPTGKEALVEHVIASGRFDIIDSPEPVEYKLSDLRSMCVNDLQSTMTSAGVFVNPEEMGENKEDMIHLFVNSGRLEVLPEGGQQQQPCGKSLLCSCASSCDNLTLDGKVEAAGGATVEEQDCGDAAEG</sequence>
<dbReference type="GO" id="GO:0005634">
    <property type="term" value="C:nucleus"/>
    <property type="evidence" value="ECO:0007669"/>
    <property type="project" value="TreeGrafter"/>
</dbReference>